<evidence type="ECO:0000313" key="2">
    <source>
        <dbReference type="EMBL" id="SVC68512.1"/>
    </source>
</evidence>
<name>A0A382P9B2_9ZZZZ</name>
<dbReference type="PROSITE" id="PS50125">
    <property type="entry name" value="GUANYLATE_CYCLASE_2"/>
    <property type="match status" value="1"/>
</dbReference>
<feature type="domain" description="Guanylate cyclase" evidence="1">
    <location>
        <begin position="49"/>
        <end position="167"/>
    </location>
</feature>
<organism evidence="2">
    <name type="scientific">marine metagenome</name>
    <dbReference type="NCBI Taxonomy" id="408172"/>
    <lineage>
        <taxon>unclassified sequences</taxon>
        <taxon>metagenomes</taxon>
        <taxon>ecological metagenomes</taxon>
    </lineage>
</organism>
<dbReference type="Gene3D" id="3.30.70.1230">
    <property type="entry name" value="Nucleotide cyclase"/>
    <property type="match status" value="1"/>
</dbReference>
<dbReference type="SUPFAM" id="SSF55073">
    <property type="entry name" value="Nucleotide cyclase"/>
    <property type="match status" value="1"/>
</dbReference>
<dbReference type="CDD" id="cd07302">
    <property type="entry name" value="CHD"/>
    <property type="match status" value="1"/>
</dbReference>
<dbReference type="Pfam" id="PF00211">
    <property type="entry name" value="Guanylate_cyc"/>
    <property type="match status" value="1"/>
</dbReference>
<dbReference type="EMBL" id="UINC01104958">
    <property type="protein sequence ID" value="SVC68512.1"/>
    <property type="molecule type" value="Genomic_DNA"/>
</dbReference>
<evidence type="ECO:0000259" key="1">
    <source>
        <dbReference type="PROSITE" id="PS50125"/>
    </source>
</evidence>
<sequence length="282" mass="32330">VTYTERVLIDLSNERLESLLNERLRFRNNATKKKQIDQRIWDLFGEEWCILFTDLVGFSRSASKFGIIHFVQMIKESERIFAPIIEEYDGFVIKSEGDTLIVIFRSREKAVKCAIKLQKISKKYNIDLPSEEKIGLCCGLGWGKILRIPGLKVDVFGAEVNFAPKLGEDIAKGGEIFILNSMGYFKIYDLAVALINHFKVKKNIKIIGKTKGEKISEKLYTDKEGMILKRTNNLYVIDYNLSNKKKPAINKKSNNKIKVFTKKEIIGLLKKENLLASTLIDQ</sequence>
<accession>A0A382P9B2</accession>
<proteinExistence type="predicted"/>
<dbReference type="AlphaFoldDB" id="A0A382P9B2"/>
<dbReference type="InterPro" id="IPR029787">
    <property type="entry name" value="Nucleotide_cyclase"/>
</dbReference>
<dbReference type="GO" id="GO:0035556">
    <property type="term" value="P:intracellular signal transduction"/>
    <property type="evidence" value="ECO:0007669"/>
    <property type="project" value="InterPro"/>
</dbReference>
<dbReference type="GO" id="GO:0009190">
    <property type="term" value="P:cyclic nucleotide biosynthetic process"/>
    <property type="evidence" value="ECO:0007669"/>
    <property type="project" value="InterPro"/>
</dbReference>
<protein>
    <recommendedName>
        <fullName evidence="1">Guanylate cyclase domain-containing protein</fullName>
    </recommendedName>
</protein>
<reference evidence="2" key="1">
    <citation type="submission" date="2018-05" db="EMBL/GenBank/DDBJ databases">
        <authorList>
            <person name="Lanie J.A."/>
            <person name="Ng W.-L."/>
            <person name="Kazmierczak K.M."/>
            <person name="Andrzejewski T.M."/>
            <person name="Davidsen T.M."/>
            <person name="Wayne K.J."/>
            <person name="Tettelin H."/>
            <person name="Glass J.I."/>
            <person name="Rusch D."/>
            <person name="Podicherti R."/>
            <person name="Tsui H.-C.T."/>
            <person name="Winkler M.E."/>
        </authorList>
    </citation>
    <scope>NUCLEOTIDE SEQUENCE</scope>
</reference>
<feature type="non-terminal residue" evidence="2">
    <location>
        <position position="1"/>
    </location>
</feature>
<gene>
    <name evidence="2" type="ORF">METZ01_LOCUS321366</name>
</gene>
<dbReference type="InterPro" id="IPR001054">
    <property type="entry name" value="A/G_cyclase"/>
</dbReference>
<feature type="non-terminal residue" evidence="2">
    <location>
        <position position="282"/>
    </location>
</feature>